<dbReference type="RefSeq" id="WP_191683927.1">
    <property type="nucleotide sequence ID" value="NZ_JACSQW010000004.1"/>
</dbReference>
<accession>A0ABR8PB80</accession>
<reference evidence="1 2" key="1">
    <citation type="submission" date="2020-08" db="EMBL/GenBank/DDBJ databases">
        <title>A Genomic Blueprint of the Chicken Gut Microbiome.</title>
        <authorList>
            <person name="Gilroy R."/>
            <person name="Ravi A."/>
            <person name="Getino M."/>
            <person name="Pursley I."/>
            <person name="Horton D.L."/>
            <person name="Alikhan N.-F."/>
            <person name="Baker D."/>
            <person name="Gharbi K."/>
            <person name="Hall N."/>
            <person name="Watson M."/>
            <person name="Adriaenssens E.M."/>
            <person name="Foster-Nyarko E."/>
            <person name="Jarju S."/>
            <person name="Secka A."/>
            <person name="Antonio M."/>
            <person name="Oren A."/>
            <person name="Chaudhuri R."/>
            <person name="La Ragione R.M."/>
            <person name="Hildebrand F."/>
            <person name="Pallen M.J."/>
        </authorList>
    </citation>
    <scope>NUCLEOTIDE SEQUENCE [LARGE SCALE GENOMIC DNA]</scope>
    <source>
        <strain evidence="1 2">Sa3CUN2</strain>
    </source>
</reference>
<proteinExistence type="predicted"/>
<organism evidence="1 2">
    <name type="scientific">Limosilactobacillus avistercoris</name>
    <dbReference type="NCBI Taxonomy" id="2762243"/>
    <lineage>
        <taxon>Bacteria</taxon>
        <taxon>Bacillati</taxon>
        <taxon>Bacillota</taxon>
        <taxon>Bacilli</taxon>
        <taxon>Lactobacillales</taxon>
        <taxon>Lactobacillaceae</taxon>
        <taxon>Limosilactobacillus</taxon>
    </lineage>
</organism>
<name>A0ABR8PB80_9LACO</name>
<protein>
    <recommendedName>
        <fullName evidence="3">DUF806 family protein</fullName>
    </recommendedName>
</protein>
<evidence type="ECO:0008006" key="3">
    <source>
        <dbReference type="Google" id="ProtNLM"/>
    </source>
</evidence>
<keyword evidence="2" id="KW-1185">Reference proteome</keyword>
<dbReference type="Proteomes" id="UP000616837">
    <property type="component" value="Unassembled WGS sequence"/>
</dbReference>
<sequence>MLQSVIKLVSPYATTVLTGDEANNPNTFQLEYPQIIVQIPWRVEQSRYKLVTTGVYTQQIDLYWNADEVGSLMDTLDKLEILLPHLKLTQYPCEYQTDSLISPQPQVDTTTSTKLIHGVVRADFFITEN</sequence>
<dbReference type="EMBL" id="JACSQW010000004">
    <property type="protein sequence ID" value="MBD7894552.1"/>
    <property type="molecule type" value="Genomic_DNA"/>
</dbReference>
<comment type="caution">
    <text evidence="1">The sequence shown here is derived from an EMBL/GenBank/DDBJ whole genome shotgun (WGS) entry which is preliminary data.</text>
</comment>
<gene>
    <name evidence="1" type="ORF">H9564_02245</name>
</gene>
<evidence type="ECO:0000313" key="1">
    <source>
        <dbReference type="EMBL" id="MBD7894552.1"/>
    </source>
</evidence>
<evidence type="ECO:0000313" key="2">
    <source>
        <dbReference type="Proteomes" id="UP000616837"/>
    </source>
</evidence>